<gene>
    <name evidence="3" type="ORF">EVA93_00745</name>
</gene>
<reference evidence="3 4" key="1">
    <citation type="submission" date="2019-02" db="EMBL/GenBank/DDBJ databases">
        <title>Prokaryotic population dynamics and viral predation in marine succession experiment using metagenomics: the confinement effect.</title>
        <authorList>
            <person name="Haro-Moreno J.M."/>
            <person name="Rodriguez-Valera F."/>
            <person name="Lopez-Perez M."/>
        </authorList>
    </citation>
    <scope>NUCLEOTIDE SEQUENCE [LARGE SCALE GENOMIC DNA]</scope>
    <source>
        <strain evidence="3">MED-G160</strain>
    </source>
</reference>
<protein>
    <submittedName>
        <fullName evidence="3">YbgC/FadM family acyl-CoA thioesterase</fullName>
        <ecNumber evidence="3">3.1.2.-</ecNumber>
    </submittedName>
</protein>
<dbReference type="Pfam" id="PF13279">
    <property type="entry name" value="4HBT_2"/>
    <property type="match status" value="1"/>
</dbReference>
<organism evidence="3 4">
    <name type="scientific">SAR86 cluster bacterium</name>
    <dbReference type="NCBI Taxonomy" id="2030880"/>
    <lineage>
        <taxon>Bacteria</taxon>
        <taxon>Pseudomonadati</taxon>
        <taxon>Pseudomonadota</taxon>
        <taxon>Gammaproteobacteria</taxon>
        <taxon>SAR86 cluster</taxon>
    </lineage>
</organism>
<dbReference type="EMBL" id="SHBF01000002">
    <property type="protein sequence ID" value="RZO28460.1"/>
    <property type="molecule type" value="Genomic_DNA"/>
</dbReference>
<name>A0A520N4P0_9GAMM</name>
<proteinExistence type="inferred from homology"/>
<evidence type="ECO:0000256" key="1">
    <source>
        <dbReference type="ARBA" id="ARBA00005953"/>
    </source>
</evidence>
<dbReference type="PROSITE" id="PS01328">
    <property type="entry name" value="4HBCOA_THIOESTERASE"/>
    <property type="match status" value="1"/>
</dbReference>
<dbReference type="PANTHER" id="PTHR31793">
    <property type="entry name" value="4-HYDROXYBENZOYL-COA THIOESTERASE FAMILY MEMBER"/>
    <property type="match status" value="1"/>
</dbReference>
<dbReference type="FunFam" id="3.10.129.10:FF:000004">
    <property type="entry name" value="Tol-pal system-associated acyl-CoA thioesterase"/>
    <property type="match status" value="1"/>
</dbReference>
<comment type="caution">
    <text evidence="3">The sequence shown here is derived from an EMBL/GenBank/DDBJ whole genome shotgun (WGS) entry which is preliminary data.</text>
</comment>
<evidence type="ECO:0000256" key="2">
    <source>
        <dbReference type="ARBA" id="ARBA00022801"/>
    </source>
</evidence>
<evidence type="ECO:0000313" key="4">
    <source>
        <dbReference type="Proteomes" id="UP000318710"/>
    </source>
</evidence>
<comment type="similarity">
    <text evidence="1">Belongs to the 4-hydroxybenzoyl-CoA thioesterase family.</text>
</comment>
<dbReference type="InterPro" id="IPR006684">
    <property type="entry name" value="YbgC/YbaW"/>
</dbReference>
<dbReference type="NCBIfam" id="TIGR00051">
    <property type="entry name" value="YbgC/FadM family acyl-CoA thioesterase"/>
    <property type="match status" value="1"/>
</dbReference>
<accession>A0A520N4P0</accession>
<dbReference type="PIRSF" id="PIRSF003230">
    <property type="entry name" value="YbgC"/>
    <property type="match status" value="1"/>
</dbReference>
<dbReference type="GO" id="GO:0047617">
    <property type="term" value="F:fatty acyl-CoA hydrolase activity"/>
    <property type="evidence" value="ECO:0007669"/>
    <property type="project" value="TreeGrafter"/>
</dbReference>
<dbReference type="InterPro" id="IPR029069">
    <property type="entry name" value="HotDog_dom_sf"/>
</dbReference>
<dbReference type="Gene3D" id="3.10.129.10">
    <property type="entry name" value="Hotdog Thioesterase"/>
    <property type="match status" value="1"/>
</dbReference>
<dbReference type="SUPFAM" id="SSF54637">
    <property type="entry name" value="Thioesterase/thiol ester dehydrase-isomerase"/>
    <property type="match status" value="1"/>
</dbReference>
<sequence>MKKIIKCEDIEFQIYIEDTDFQGVVYHSNYLKYFERSRSEFLSYANISQNKLREKDLAFIVKSIKINYLKAAELGNQIVVQSNVEKKSNARMIFYQKVVDKISREEFVNGEVEVCFINLSSKKPKKFPDDLLLIFD</sequence>
<dbReference type="EC" id="3.1.2.-" evidence="3"/>
<dbReference type="InterPro" id="IPR008272">
    <property type="entry name" value="HB-CoA_thioesterase_AS"/>
</dbReference>
<dbReference type="Proteomes" id="UP000318710">
    <property type="component" value="Unassembled WGS sequence"/>
</dbReference>
<keyword evidence="2 3" id="KW-0378">Hydrolase</keyword>
<dbReference type="PANTHER" id="PTHR31793:SF37">
    <property type="entry name" value="ACYL-COA THIOESTER HYDROLASE YBGC"/>
    <property type="match status" value="1"/>
</dbReference>
<dbReference type="CDD" id="cd00586">
    <property type="entry name" value="4HBT"/>
    <property type="match status" value="1"/>
</dbReference>
<dbReference type="AlphaFoldDB" id="A0A520N4P0"/>
<evidence type="ECO:0000313" key="3">
    <source>
        <dbReference type="EMBL" id="RZO28460.1"/>
    </source>
</evidence>
<dbReference type="InterPro" id="IPR050563">
    <property type="entry name" value="4-hydroxybenzoyl-CoA_TE"/>
</dbReference>